<dbReference type="AlphaFoldDB" id="E3MP39"/>
<keyword evidence="2" id="KW-1185">Reference proteome</keyword>
<gene>
    <name evidence="1" type="ORF">CRE_07652</name>
</gene>
<sequence length="41" mass="4230">MNSGCLEVFAGSSTILAFHGDPSGGTTKATIEWNDQNGTTL</sequence>
<evidence type="ECO:0000313" key="2">
    <source>
        <dbReference type="Proteomes" id="UP000008281"/>
    </source>
</evidence>
<dbReference type="EMBL" id="DS268462">
    <property type="protein sequence ID" value="EFP06427.1"/>
    <property type="molecule type" value="Genomic_DNA"/>
</dbReference>
<organism evidence="2">
    <name type="scientific">Caenorhabditis remanei</name>
    <name type="common">Caenorhabditis vulgaris</name>
    <dbReference type="NCBI Taxonomy" id="31234"/>
    <lineage>
        <taxon>Eukaryota</taxon>
        <taxon>Metazoa</taxon>
        <taxon>Ecdysozoa</taxon>
        <taxon>Nematoda</taxon>
        <taxon>Chromadorea</taxon>
        <taxon>Rhabditida</taxon>
        <taxon>Rhabditina</taxon>
        <taxon>Rhabditomorpha</taxon>
        <taxon>Rhabditoidea</taxon>
        <taxon>Rhabditidae</taxon>
        <taxon>Peloderinae</taxon>
        <taxon>Caenorhabditis</taxon>
    </lineage>
</organism>
<dbReference type="InParanoid" id="E3MP39"/>
<protein>
    <submittedName>
        <fullName evidence="1">Uncharacterized protein</fullName>
    </submittedName>
</protein>
<accession>E3MP39</accession>
<dbReference type="Proteomes" id="UP000008281">
    <property type="component" value="Unassembled WGS sequence"/>
</dbReference>
<dbReference type="HOGENOM" id="CLU_3280027_0_0_1"/>
<reference evidence="1" key="1">
    <citation type="submission" date="2007-07" db="EMBL/GenBank/DDBJ databases">
        <title>PCAP assembly of the Caenorhabditis remanei genome.</title>
        <authorList>
            <consortium name="The Caenorhabditis remanei Sequencing Consortium"/>
            <person name="Wilson R.K."/>
        </authorList>
    </citation>
    <scope>NUCLEOTIDE SEQUENCE [LARGE SCALE GENOMIC DNA]</scope>
    <source>
        <strain evidence="1">PB4641</strain>
    </source>
</reference>
<evidence type="ECO:0000313" key="1">
    <source>
        <dbReference type="EMBL" id="EFP06427.1"/>
    </source>
</evidence>
<name>E3MP39_CAERE</name>
<proteinExistence type="predicted"/>